<dbReference type="PANTHER" id="PTHR12039">
    <property type="entry name" value="NICOTINAMIDE MONONUCLEOTIDE ADENYLYLTRANSFERASE"/>
    <property type="match status" value="1"/>
</dbReference>
<dbReference type="UniPathway" id="UPA00253">
    <property type="reaction ID" value="UER00332"/>
</dbReference>
<dbReference type="EMBL" id="HBUF01343632">
    <property type="protein sequence ID" value="CAG6706881.1"/>
    <property type="molecule type" value="Transcribed_RNA"/>
</dbReference>
<reference evidence="19" key="1">
    <citation type="submission" date="2021-05" db="EMBL/GenBank/DDBJ databases">
        <authorList>
            <person name="Alioto T."/>
            <person name="Alioto T."/>
            <person name="Gomez Garrido J."/>
        </authorList>
    </citation>
    <scope>NUCLEOTIDE SEQUENCE</scope>
</reference>
<dbReference type="GO" id="GO:0005524">
    <property type="term" value="F:ATP binding"/>
    <property type="evidence" value="ECO:0007669"/>
    <property type="project" value="UniProtKB-KW"/>
</dbReference>
<proteinExistence type="inferred from homology"/>
<dbReference type="InterPro" id="IPR014729">
    <property type="entry name" value="Rossmann-like_a/b/a_fold"/>
</dbReference>
<evidence type="ECO:0000256" key="13">
    <source>
        <dbReference type="ARBA" id="ARBA00023128"/>
    </source>
</evidence>
<evidence type="ECO:0000256" key="5">
    <source>
        <dbReference type="ARBA" id="ARBA00007064"/>
    </source>
</evidence>
<protein>
    <recommendedName>
        <fullName evidence="16">Nicotinamide-nucleotide adenylyltransferase</fullName>
        <ecNumber evidence="16">2.7.7.1</ecNumber>
        <ecNumber evidence="16">2.7.7.18</ecNumber>
    </recommendedName>
</protein>
<comment type="subunit">
    <text evidence="6">Homotetramer.</text>
</comment>
<dbReference type="Gene3D" id="3.40.50.620">
    <property type="entry name" value="HUPs"/>
    <property type="match status" value="1"/>
</dbReference>
<evidence type="ECO:0000256" key="7">
    <source>
        <dbReference type="ARBA" id="ARBA00022642"/>
    </source>
</evidence>
<evidence type="ECO:0000256" key="12">
    <source>
        <dbReference type="ARBA" id="ARBA00023027"/>
    </source>
</evidence>
<keyword evidence="10 16" id="KW-0547">Nucleotide-binding</keyword>
<dbReference type="GO" id="GO:0005759">
    <property type="term" value="C:mitochondrial matrix"/>
    <property type="evidence" value="ECO:0007669"/>
    <property type="project" value="UniProtKB-ARBA"/>
</dbReference>
<accession>A0A8D8UGU3</accession>
<evidence type="ECO:0000256" key="10">
    <source>
        <dbReference type="ARBA" id="ARBA00022741"/>
    </source>
</evidence>
<evidence type="ECO:0000256" key="1">
    <source>
        <dbReference type="ARBA" id="ARBA00001946"/>
    </source>
</evidence>
<evidence type="ECO:0000256" key="2">
    <source>
        <dbReference type="ARBA" id="ARBA00004173"/>
    </source>
</evidence>
<dbReference type="InterPro" id="IPR051182">
    <property type="entry name" value="Euk_NMN_adenylyltrnsfrase"/>
</dbReference>
<dbReference type="CDD" id="cd09286">
    <property type="entry name" value="NMNAT_Eukarya"/>
    <property type="match status" value="1"/>
</dbReference>
<comment type="subcellular location">
    <subcellularLocation>
        <location evidence="2">Mitochondrion</location>
    </subcellularLocation>
</comment>
<keyword evidence="11 16" id="KW-0067">ATP-binding</keyword>
<dbReference type="EC" id="2.7.7.1" evidence="16"/>
<evidence type="ECO:0000256" key="15">
    <source>
        <dbReference type="ARBA" id="ARBA00093425"/>
    </source>
</evidence>
<dbReference type="Pfam" id="PF01467">
    <property type="entry name" value="CTP_transf_like"/>
    <property type="match status" value="1"/>
</dbReference>
<evidence type="ECO:0000256" key="8">
    <source>
        <dbReference type="ARBA" id="ARBA00022679"/>
    </source>
</evidence>
<feature type="compositionally biased region" description="Polar residues" evidence="17">
    <location>
        <begin position="269"/>
        <end position="296"/>
    </location>
</feature>
<dbReference type="GO" id="GO:0000309">
    <property type="term" value="F:nicotinamide-nucleotide adenylyltransferase activity"/>
    <property type="evidence" value="ECO:0007669"/>
    <property type="project" value="UniProtKB-EC"/>
</dbReference>
<comment type="pathway">
    <text evidence="4">Cofactor biosynthesis; NAD(+) biosynthesis; deamido-NAD(+) from nicotinate D-ribonucleotide: step 1/1.</text>
</comment>
<sequence>MSAAAVKTVLFVCGSYNPPTNMHMRMFELARDHLCKLGYNVCGGIMSPVHDKYGKKDLVSSLHRCEMVRLALENSSWIKVSDWEAKQLDWTRTRVALDHHEDELNQQLNNQTNDKITVKRPRHDSDSSDSKRIQVMLLCGADVLESMGIPNVWDPDDINHIAGHHGIVVITRGDTNPAKFIYQHDILSTHMNKIVIVNEWIRNEISSTHMRRALKRGDSVKYLMDEKVERYIFQHGLYSVAQSPHIEVSPILDLLSKLNNNFLTNGSCDTSSTPAAHTKSQSQQHRSVSRTSSGHAQSGKKTKVSKAFLIYGGGEFCSGQFFYMDNMNNIRKKNTKNSRDMDKYSVFIKSPPP</sequence>
<evidence type="ECO:0000313" key="19">
    <source>
        <dbReference type="EMBL" id="CAG6706881.1"/>
    </source>
</evidence>
<keyword evidence="13" id="KW-0496">Mitochondrion</keyword>
<comment type="pathway">
    <text evidence="3 16">Cofactor biosynthesis; NAD(+) biosynthesis; NAD(+) from nicotinamide D-ribonucleotide: step 1/1.</text>
</comment>
<feature type="domain" description="Cytidyltransferase-like" evidence="18">
    <location>
        <begin position="12"/>
        <end position="212"/>
    </location>
</feature>
<dbReference type="AlphaFoldDB" id="A0A8D8UGU3"/>
<name>A0A8D8UGU3_9HEMI</name>
<comment type="catalytic activity">
    <reaction evidence="16">
        <text>beta-nicotinamide D-ribonucleotide + ATP + H(+) = diphosphate + NAD(+)</text>
        <dbReference type="Rhea" id="RHEA:21360"/>
        <dbReference type="ChEBI" id="CHEBI:14649"/>
        <dbReference type="ChEBI" id="CHEBI:15378"/>
        <dbReference type="ChEBI" id="CHEBI:30616"/>
        <dbReference type="ChEBI" id="CHEBI:33019"/>
        <dbReference type="ChEBI" id="CHEBI:57540"/>
        <dbReference type="EC" id="2.7.7.1"/>
    </reaction>
</comment>
<organism evidence="19">
    <name type="scientific">Cacopsylla melanoneura</name>
    <dbReference type="NCBI Taxonomy" id="428564"/>
    <lineage>
        <taxon>Eukaryota</taxon>
        <taxon>Metazoa</taxon>
        <taxon>Ecdysozoa</taxon>
        <taxon>Arthropoda</taxon>
        <taxon>Hexapoda</taxon>
        <taxon>Insecta</taxon>
        <taxon>Pterygota</taxon>
        <taxon>Neoptera</taxon>
        <taxon>Paraneoptera</taxon>
        <taxon>Hemiptera</taxon>
        <taxon>Sternorrhyncha</taxon>
        <taxon>Psylloidea</taxon>
        <taxon>Psyllidae</taxon>
        <taxon>Psyllinae</taxon>
        <taxon>Cacopsylla</taxon>
    </lineage>
</organism>
<keyword evidence="7 16" id="KW-0662">Pyridine nucleotide biosynthesis</keyword>
<evidence type="ECO:0000259" key="18">
    <source>
        <dbReference type="Pfam" id="PF01467"/>
    </source>
</evidence>
<dbReference type="InterPro" id="IPR045094">
    <property type="entry name" value="NMNAT_euk"/>
</dbReference>
<keyword evidence="12 16" id="KW-0520">NAD</keyword>
<evidence type="ECO:0000256" key="9">
    <source>
        <dbReference type="ARBA" id="ARBA00022695"/>
    </source>
</evidence>
<comment type="similarity">
    <text evidence="5 16">Belongs to the eukaryotic NMN adenylyltransferase family.</text>
</comment>
<feature type="region of interest" description="Disordered" evidence="17">
    <location>
        <begin position="108"/>
        <end position="128"/>
    </location>
</feature>
<evidence type="ECO:0000256" key="6">
    <source>
        <dbReference type="ARBA" id="ARBA00011881"/>
    </source>
</evidence>
<comment type="function">
    <text evidence="15">Catalyzes the formation of NAD(+) from nicotinamide mononucleotide (NMN) and ATP. Can also use the deamidated form; nicotinic acid mononucleotide (NaMN) as substrate with the same efficiency. Can use triazofurin monophosphate (TrMP) as substrate. Can also use GTP and ITP as nucleotide donors. Also catalyzes the reverse reaction, i.e. the pyrophosphorolytic cleavage of NAD(+). For the pyrophosphorolytic activity, can use NAD(+), NADH, NaAD, nicotinic acid adenine dinucleotide phosphate (NHD), nicotinamide guanine dinucleotide (NGD) as substrates. Fails to cleave phosphorylated dinucleotides NADP(+), NADPH and NaADP(+). Protects against axonal degeneration following injury. May be involved in the maintenance of axonal integrity. Also functions as a stress-response chaperone protein that prevents toxic aggregation of proteins; this function may be independent of its NAD(+) synthesis activity.</text>
</comment>
<evidence type="ECO:0000256" key="14">
    <source>
        <dbReference type="ARBA" id="ARBA00048721"/>
    </source>
</evidence>
<keyword evidence="8 16" id="KW-0808">Transferase</keyword>
<evidence type="ECO:0000256" key="3">
    <source>
        <dbReference type="ARBA" id="ARBA00004658"/>
    </source>
</evidence>
<dbReference type="InterPro" id="IPR005248">
    <property type="entry name" value="NadD/NMNAT"/>
</dbReference>
<dbReference type="GO" id="GO:0004515">
    <property type="term" value="F:nicotinate-nucleotide adenylyltransferase activity"/>
    <property type="evidence" value="ECO:0007669"/>
    <property type="project" value="UniProtKB-EC"/>
</dbReference>
<dbReference type="NCBIfam" id="TIGR00482">
    <property type="entry name" value="nicotinate (nicotinamide) nucleotide adenylyltransferase"/>
    <property type="match status" value="1"/>
</dbReference>
<keyword evidence="9 16" id="KW-0548">Nucleotidyltransferase</keyword>
<dbReference type="FunFam" id="3.40.50.620:FF:000221">
    <property type="entry name" value="Nicotinamide/nicotinic acid mononucleotide adenylyltransferase 3"/>
    <property type="match status" value="1"/>
</dbReference>
<dbReference type="PANTHER" id="PTHR12039:SF0">
    <property type="entry name" value="NICOTINAMIDE-NUCLEOTIDE ADENYLYLTRANSFERASE"/>
    <property type="match status" value="1"/>
</dbReference>
<evidence type="ECO:0000256" key="4">
    <source>
        <dbReference type="ARBA" id="ARBA00005019"/>
    </source>
</evidence>
<evidence type="ECO:0000256" key="16">
    <source>
        <dbReference type="RuleBase" id="RU362021"/>
    </source>
</evidence>
<comment type="cofactor">
    <cofactor evidence="1">
        <name>Mg(2+)</name>
        <dbReference type="ChEBI" id="CHEBI:18420"/>
    </cofactor>
</comment>
<dbReference type="GO" id="GO:0009435">
    <property type="term" value="P:NAD+ biosynthetic process"/>
    <property type="evidence" value="ECO:0007669"/>
    <property type="project" value="UniProtKB-UniPathway"/>
</dbReference>
<dbReference type="InterPro" id="IPR004821">
    <property type="entry name" value="Cyt_trans-like"/>
</dbReference>
<comment type="catalytic activity">
    <reaction evidence="14 16">
        <text>nicotinate beta-D-ribonucleotide + ATP + H(+) = deamido-NAD(+) + diphosphate</text>
        <dbReference type="Rhea" id="RHEA:22860"/>
        <dbReference type="ChEBI" id="CHEBI:15378"/>
        <dbReference type="ChEBI" id="CHEBI:30616"/>
        <dbReference type="ChEBI" id="CHEBI:33019"/>
        <dbReference type="ChEBI" id="CHEBI:57502"/>
        <dbReference type="ChEBI" id="CHEBI:58437"/>
        <dbReference type="EC" id="2.7.7.18"/>
    </reaction>
</comment>
<dbReference type="EC" id="2.7.7.18" evidence="16"/>
<evidence type="ECO:0000256" key="11">
    <source>
        <dbReference type="ARBA" id="ARBA00022840"/>
    </source>
</evidence>
<dbReference type="SUPFAM" id="SSF52374">
    <property type="entry name" value="Nucleotidylyl transferase"/>
    <property type="match status" value="1"/>
</dbReference>
<evidence type="ECO:0000256" key="17">
    <source>
        <dbReference type="SAM" id="MobiDB-lite"/>
    </source>
</evidence>
<feature type="region of interest" description="Disordered" evidence="17">
    <location>
        <begin position="269"/>
        <end position="299"/>
    </location>
</feature>